<evidence type="ECO:0000313" key="6">
    <source>
        <dbReference type="EMBL" id="QUW03974.1"/>
    </source>
</evidence>
<comment type="similarity">
    <text evidence="3">Belongs to the N(4)/N(6)-methyltransferase family.</text>
</comment>
<name>A0ABX8BE92_9BACT</name>
<dbReference type="Pfam" id="PF01555">
    <property type="entry name" value="N6_N4_Mtase"/>
    <property type="match status" value="1"/>
</dbReference>
<dbReference type="Proteomes" id="UP000676506">
    <property type="component" value="Chromosome 1"/>
</dbReference>
<dbReference type="GO" id="GO:0032259">
    <property type="term" value="P:methylation"/>
    <property type="evidence" value="ECO:0007669"/>
    <property type="project" value="UniProtKB-KW"/>
</dbReference>
<proteinExistence type="inferred from homology"/>
<evidence type="ECO:0000259" key="5">
    <source>
        <dbReference type="Pfam" id="PF01555"/>
    </source>
</evidence>
<keyword evidence="2" id="KW-0808">Transferase</keyword>
<dbReference type="GO" id="GO:0008168">
    <property type="term" value="F:methyltransferase activity"/>
    <property type="evidence" value="ECO:0007669"/>
    <property type="project" value="UniProtKB-KW"/>
</dbReference>
<reference evidence="6 7" key="1">
    <citation type="submission" date="2021-03" db="EMBL/GenBank/DDBJ databases">
        <title>Genomic and phenotypic characterization of Chloracidobacterium isolates provides evidence for multiple species.</title>
        <authorList>
            <person name="Saini M.K."/>
            <person name="Costas A.M.G."/>
            <person name="Tank M."/>
            <person name="Bryant D.A."/>
        </authorList>
    </citation>
    <scope>NUCLEOTIDE SEQUENCE [LARGE SCALE GENOMIC DNA]</scope>
    <source>
        <strain evidence="6 7">BV2-C</strain>
    </source>
</reference>
<accession>A0ABX8BE92</accession>
<protein>
    <recommendedName>
        <fullName evidence="3">Methyltransferase</fullName>
        <ecNumber evidence="3">2.1.1.-</ecNumber>
    </recommendedName>
</protein>
<dbReference type="PRINTS" id="PR00508">
    <property type="entry name" value="S21N4MTFRASE"/>
</dbReference>
<keyword evidence="1 6" id="KW-0489">Methyltransferase</keyword>
<dbReference type="EMBL" id="CP072648">
    <property type="protein sequence ID" value="QUW03974.1"/>
    <property type="molecule type" value="Genomic_DNA"/>
</dbReference>
<evidence type="ECO:0000256" key="3">
    <source>
        <dbReference type="RuleBase" id="RU362026"/>
    </source>
</evidence>
<dbReference type="InterPro" id="IPR029063">
    <property type="entry name" value="SAM-dependent_MTases_sf"/>
</dbReference>
<feature type="region of interest" description="Disordered" evidence="4">
    <location>
        <begin position="1"/>
        <end position="27"/>
    </location>
</feature>
<evidence type="ECO:0000256" key="2">
    <source>
        <dbReference type="ARBA" id="ARBA00022679"/>
    </source>
</evidence>
<keyword evidence="7" id="KW-1185">Reference proteome</keyword>
<dbReference type="EC" id="2.1.1.-" evidence="3"/>
<dbReference type="SUPFAM" id="SSF53335">
    <property type="entry name" value="S-adenosyl-L-methionine-dependent methyltransferases"/>
    <property type="match status" value="2"/>
</dbReference>
<sequence length="292" mass="33170">MQSFPDFGSGSCFEEQRHEAKGKKKQNPINDLDLENWKSLTDIWTDSLWLIPSRDKSGAHTAEYHGNFVPQIPRQVIQRYTKRGDVVLDAFLGSGTTLIESQRCGRHGIGIELLSEVAHKATARIALEPNRHGIQNHVIIGDSSSPDIKGRIVEALERIGRDLVDLVMLHPPYHDIIKFSDSPDDLSNQATVAAFCEALGRVIENTTEKLRPGRFLIIVIGDKYADSAWIPLGFYVMQEALKREFILKSIVVKDMQGNRAKQNQEQLWRYRALLGGFYVFRHEYVFVLKKKA</sequence>
<dbReference type="Gene3D" id="3.40.50.150">
    <property type="entry name" value="Vaccinia Virus protein VP39"/>
    <property type="match status" value="2"/>
</dbReference>
<evidence type="ECO:0000256" key="1">
    <source>
        <dbReference type="ARBA" id="ARBA00022603"/>
    </source>
</evidence>
<evidence type="ECO:0000313" key="7">
    <source>
        <dbReference type="Proteomes" id="UP000676506"/>
    </source>
</evidence>
<gene>
    <name evidence="6" type="ORF">J8C06_07850</name>
</gene>
<organism evidence="6 7">
    <name type="scientific">Chloracidobacterium validum</name>
    <dbReference type="NCBI Taxonomy" id="2821543"/>
    <lineage>
        <taxon>Bacteria</taxon>
        <taxon>Pseudomonadati</taxon>
        <taxon>Acidobacteriota</taxon>
        <taxon>Terriglobia</taxon>
        <taxon>Terriglobales</taxon>
        <taxon>Acidobacteriaceae</taxon>
        <taxon>Chloracidobacterium</taxon>
    </lineage>
</organism>
<evidence type="ECO:0000256" key="4">
    <source>
        <dbReference type="SAM" id="MobiDB-lite"/>
    </source>
</evidence>
<dbReference type="InterPro" id="IPR002941">
    <property type="entry name" value="DNA_methylase_N4/N6"/>
</dbReference>
<feature type="domain" description="DNA methylase N-4/N-6" evidence="5">
    <location>
        <begin position="21"/>
        <end position="119"/>
    </location>
</feature>
<dbReference type="InterPro" id="IPR001091">
    <property type="entry name" value="RM_Methyltransferase"/>
</dbReference>